<dbReference type="AlphaFoldDB" id="A0A0H3F8P7"/>
<dbReference type="Pfam" id="PF06806">
    <property type="entry name" value="DUF1233"/>
    <property type="match status" value="1"/>
</dbReference>
<dbReference type="OrthoDB" id="6455850at2"/>
<dbReference type="Proteomes" id="UP000007257">
    <property type="component" value="Chromosome"/>
</dbReference>
<dbReference type="InterPro" id="IPR009634">
    <property type="entry name" value="Put_exci"/>
</dbReference>
<dbReference type="HOGENOM" id="CLU_2809353_0_0_6"/>
<sequence length="67" mass="7534">MSTHNIIQLEPNDWVTEDLLIALTRLKSGTINQADKAASDRCSIAGIWPFSIPCLYFRFQPKSNAPQ</sequence>
<dbReference type="EMBL" id="CP002505">
    <property type="protein sequence ID" value="ADW73591.1"/>
    <property type="molecule type" value="Genomic_DNA"/>
</dbReference>
<name>A0A0H3F8P7_RAHSY</name>
<dbReference type="KEGG" id="rah:Rahaq_1976"/>
<proteinExistence type="predicted"/>
<reference evidence="1 2" key="2">
    <citation type="journal article" date="2012" name="J. Bacteriol.">
        <title>Complete Genome Sequence of Rahnella sp. Strain Y9602, a Gammaproteobacterium Isolate from Metal- and Radionuclide-Contaminated Soil.</title>
        <authorList>
            <person name="Martinez R.J."/>
            <person name="Bruce D."/>
            <person name="Detter C."/>
            <person name="Goodwin L.A."/>
            <person name="Han J."/>
            <person name="Han C.S."/>
            <person name="Held B."/>
            <person name="Land M.L."/>
            <person name="Mikhailova N."/>
            <person name="Nolan M."/>
            <person name="Pennacchio L."/>
            <person name="Pitluck S."/>
            <person name="Tapia R."/>
            <person name="Woyke T."/>
            <person name="Sobecky P.A."/>
        </authorList>
    </citation>
    <scope>NUCLEOTIDE SEQUENCE [LARGE SCALE GENOMIC DNA]</scope>
    <source>
        <strain evidence="1 2">Y9602</strain>
    </source>
</reference>
<accession>A0A0H3F8P7</accession>
<dbReference type="eggNOG" id="ENOG50302XV">
    <property type="taxonomic scope" value="Bacteria"/>
</dbReference>
<organism evidence="1 2">
    <name type="scientific">Rahnella sp. (strain Y9602)</name>
    <dbReference type="NCBI Taxonomy" id="2703885"/>
    <lineage>
        <taxon>Bacteria</taxon>
        <taxon>Pseudomonadati</taxon>
        <taxon>Pseudomonadota</taxon>
        <taxon>Gammaproteobacteria</taxon>
        <taxon>Enterobacterales</taxon>
        <taxon>Yersiniaceae</taxon>
        <taxon>Rahnella</taxon>
    </lineage>
</organism>
<gene>
    <name evidence="1" type="ordered locus">Rahaq_1976</name>
</gene>
<reference evidence="2" key="1">
    <citation type="submission" date="2011-01" db="EMBL/GenBank/DDBJ databases">
        <title>Complete sequence of chromosome of Rahnella sp. Y9602.</title>
        <authorList>
            <consortium name="US DOE Joint Genome Institute"/>
            <person name="Lucas S."/>
            <person name="Copeland A."/>
            <person name="Lapidus A."/>
            <person name="Cheng J.-F."/>
            <person name="Goodwin L."/>
            <person name="Pitluck S."/>
            <person name="Lu M."/>
            <person name="Detter J.C."/>
            <person name="Han C."/>
            <person name="Tapia R."/>
            <person name="Land M."/>
            <person name="Hauser L."/>
            <person name="Kyrpides N."/>
            <person name="Ivanova N."/>
            <person name="Ovchinnikova G."/>
            <person name="Pagani I."/>
            <person name="Sobecky P.A."/>
            <person name="Martinez R.J."/>
            <person name="Woyke T."/>
        </authorList>
    </citation>
    <scope>NUCLEOTIDE SEQUENCE [LARGE SCALE GENOMIC DNA]</scope>
    <source>
        <strain evidence="2">Y9602</strain>
    </source>
</reference>
<evidence type="ECO:0000313" key="1">
    <source>
        <dbReference type="EMBL" id="ADW73591.1"/>
    </source>
</evidence>
<protein>
    <submittedName>
        <fullName evidence="1">Uncharacterized protein</fullName>
    </submittedName>
</protein>
<evidence type="ECO:0000313" key="2">
    <source>
        <dbReference type="Proteomes" id="UP000007257"/>
    </source>
</evidence>